<reference evidence="3" key="1">
    <citation type="journal article" date="2019" name="Int. J. Syst. Evol. Microbiol.">
        <title>The Global Catalogue of Microorganisms (GCM) 10K type strain sequencing project: providing services to taxonomists for standard genome sequencing and annotation.</title>
        <authorList>
            <consortium name="The Broad Institute Genomics Platform"/>
            <consortium name="The Broad Institute Genome Sequencing Center for Infectious Disease"/>
            <person name="Wu L."/>
            <person name="Ma J."/>
        </authorList>
    </citation>
    <scope>NUCLEOTIDE SEQUENCE [LARGE SCALE GENOMIC DNA]</scope>
    <source>
        <strain evidence="3">JCM 17326</strain>
    </source>
</reference>
<feature type="region of interest" description="Disordered" evidence="1">
    <location>
        <begin position="1"/>
        <end position="43"/>
    </location>
</feature>
<keyword evidence="3" id="KW-1185">Reference proteome</keyword>
<feature type="compositionally biased region" description="Basic and acidic residues" evidence="1">
    <location>
        <begin position="1"/>
        <end position="12"/>
    </location>
</feature>
<evidence type="ECO:0000313" key="2">
    <source>
        <dbReference type="EMBL" id="GAA3529199.1"/>
    </source>
</evidence>
<evidence type="ECO:0000256" key="1">
    <source>
        <dbReference type="SAM" id="MobiDB-lite"/>
    </source>
</evidence>
<proteinExistence type="predicted"/>
<accession>A0ABP6V8R0</accession>
<dbReference type="Proteomes" id="UP001500630">
    <property type="component" value="Unassembled WGS sequence"/>
</dbReference>
<name>A0ABP6V8R0_9ACTN</name>
<dbReference type="EMBL" id="BAABDQ010000001">
    <property type="protein sequence ID" value="GAA3529199.1"/>
    <property type="molecule type" value="Genomic_DNA"/>
</dbReference>
<comment type="caution">
    <text evidence="2">The sequence shown here is derived from an EMBL/GenBank/DDBJ whole genome shotgun (WGS) entry which is preliminary data.</text>
</comment>
<gene>
    <name evidence="2" type="ORF">GCM10022419_005100</name>
</gene>
<feature type="compositionally biased region" description="Polar residues" evidence="1">
    <location>
        <begin position="23"/>
        <end position="41"/>
    </location>
</feature>
<sequence length="127" mass="13350">MNDHPARDRDGGHTGGVNYGNAPGSNFGTANNSDFRGTINNYGDPAQQEELRALIAGLQAAVARYHHQLADPQGATTAVEMLQEEARGEQRPNRLTSFLAMLTASAGGVTAITEAAAKAKELIASML</sequence>
<organism evidence="2 3">
    <name type="scientific">Nonomuraea rosea</name>
    <dbReference type="NCBI Taxonomy" id="638574"/>
    <lineage>
        <taxon>Bacteria</taxon>
        <taxon>Bacillati</taxon>
        <taxon>Actinomycetota</taxon>
        <taxon>Actinomycetes</taxon>
        <taxon>Streptosporangiales</taxon>
        <taxon>Streptosporangiaceae</taxon>
        <taxon>Nonomuraea</taxon>
    </lineage>
</organism>
<evidence type="ECO:0000313" key="3">
    <source>
        <dbReference type="Proteomes" id="UP001500630"/>
    </source>
</evidence>
<protein>
    <submittedName>
        <fullName evidence="2">Uncharacterized protein</fullName>
    </submittedName>
</protein>
<dbReference type="RefSeq" id="WP_345558161.1">
    <property type="nucleotide sequence ID" value="NZ_BAABDQ010000001.1"/>
</dbReference>